<feature type="transmembrane region" description="Helical" evidence="1">
    <location>
        <begin position="20"/>
        <end position="39"/>
    </location>
</feature>
<organism evidence="2 3">
    <name type="scientific">Phellinidium pouzarii</name>
    <dbReference type="NCBI Taxonomy" id="167371"/>
    <lineage>
        <taxon>Eukaryota</taxon>
        <taxon>Fungi</taxon>
        <taxon>Dikarya</taxon>
        <taxon>Basidiomycota</taxon>
        <taxon>Agaricomycotina</taxon>
        <taxon>Agaricomycetes</taxon>
        <taxon>Hymenochaetales</taxon>
        <taxon>Hymenochaetaceae</taxon>
        <taxon>Phellinidium</taxon>
    </lineage>
</organism>
<evidence type="ECO:0000313" key="2">
    <source>
        <dbReference type="EMBL" id="THH04644.1"/>
    </source>
</evidence>
<name>A0A4S4L0D0_9AGAM</name>
<keyword evidence="1" id="KW-0812">Transmembrane</keyword>
<gene>
    <name evidence="2" type="ORF">EW145_g5361</name>
</gene>
<keyword evidence="1" id="KW-0472">Membrane</keyword>
<reference evidence="2 3" key="1">
    <citation type="submission" date="2019-02" db="EMBL/GenBank/DDBJ databases">
        <title>Genome sequencing of the rare red list fungi Phellinidium pouzarii.</title>
        <authorList>
            <person name="Buettner E."/>
            <person name="Kellner H."/>
        </authorList>
    </citation>
    <scope>NUCLEOTIDE SEQUENCE [LARGE SCALE GENOMIC DNA]</scope>
    <source>
        <strain evidence="2 3">DSM 108285</strain>
    </source>
</reference>
<dbReference type="Proteomes" id="UP000308199">
    <property type="component" value="Unassembled WGS sequence"/>
</dbReference>
<dbReference type="EMBL" id="SGPK01000323">
    <property type="protein sequence ID" value="THH04644.1"/>
    <property type="molecule type" value="Genomic_DNA"/>
</dbReference>
<sequence length="176" mass="19376">MSPQTLAWSDMSQPSQSPLAVVFLLHIALEIPVAIQGIWAPANLPFLELNNTSLVVLKLYASLSFASCIAAILCFSLPDFLPGKRALAIGLTVYHCIASTILYQSPRFIPHTFGAFFESYNATPEVVWGSLHGFIGLGFVFWWQSTVALTAALSIVRYKAVALRFVYTCLMFGRIL</sequence>
<dbReference type="OrthoDB" id="2550823at2759"/>
<evidence type="ECO:0000256" key="1">
    <source>
        <dbReference type="SAM" id="Phobius"/>
    </source>
</evidence>
<feature type="transmembrane region" description="Helical" evidence="1">
    <location>
        <begin position="59"/>
        <end position="77"/>
    </location>
</feature>
<evidence type="ECO:0000313" key="3">
    <source>
        <dbReference type="Proteomes" id="UP000308199"/>
    </source>
</evidence>
<accession>A0A4S4L0D0</accession>
<proteinExistence type="predicted"/>
<dbReference type="AlphaFoldDB" id="A0A4S4L0D0"/>
<keyword evidence="1" id="KW-1133">Transmembrane helix</keyword>
<keyword evidence="3" id="KW-1185">Reference proteome</keyword>
<comment type="caution">
    <text evidence="2">The sequence shown here is derived from an EMBL/GenBank/DDBJ whole genome shotgun (WGS) entry which is preliminary data.</text>
</comment>
<protein>
    <submittedName>
        <fullName evidence="2">Uncharacterized protein</fullName>
    </submittedName>
</protein>
<feature type="transmembrane region" description="Helical" evidence="1">
    <location>
        <begin position="86"/>
        <end position="106"/>
    </location>
</feature>